<feature type="domain" description="C17orf113 probable zinc finger" evidence="1">
    <location>
        <begin position="1"/>
        <end position="48"/>
    </location>
</feature>
<dbReference type="EMBL" id="KI297031">
    <property type="protein sequence ID" value="ESA00673.1"/>
    <property type="molecule type" value="Genomic_DNA"/>
</dbReference>
<dbReference type="AlphaFoldDB" id="U9T2V7"/>
<dbReference type="InterPro" id="IPR012337">
    <property type="entry name" value="RNaseH-like_sf"/>
</dbReference>
<dbReference type="Pfam" id="PF25431">
    <property type="entry name" value="zf-C17orf113"/>
    <property type="match status" value="1"/>
</dbReference>
<name>U9T2V7_RHIID</name>
<dbReference type="PANTHER" id="PTHR46880">
    <property type="entry name" value="RAS-ASSOCIATING DOMAIN-CONTAINING PROTEIN"/>
    <property type="match status" value="1"/>
</dbReference>
<proteinExistence type="predicted"/>
<dbReference type="PANTHER" id="PTHR46880:SF5">
    <property type="entry name" value="DUF4371 DOMAIN-CONTAINING PROTEIN"/>
    <property type="match status" value="1"/>
</dbReference>
<dbReference type="VEuPathDB" id="FungiDB:RhiirFUN_012423"/>
<reference evidence="2" key="1">
    <citation type="submission" date="2013-07" db="EMBL/GenBank/DDBJ databases">
        <title>The genome of an arbuscular mycorrhizal fungus provides insights into the evolution of the oldest plant symbiosis.</title>
        <authorList>
            <consortium name="DOE Joint Genome Institute"/>
            <person name="Tisserant E."/>
            <person name="Malbreil M."/>
            <person name="Kuo A."/>
            <person name="Kohler A."/>
            <person name="Symeonidi A."/>
            <person name="Balestrini R."/>
            <person name="Charron P."/>
            <person name="Duensing N."/>
            <person name="Frei-dit-Frey N."/>
            <person name="Gianinazzi-Pearson V."/>
            <person name="Gilbert B."/>
            <person name="Handa Y."/>
            <person name="Hijri M."/>
            <person name="Kaul R."/>
            <person name="Kawaguchi M."/>
            <person name="Krajinski F."/>
            <person name="Lammers P."/>
            <person name="Lapierre D."/>
            <person name="Masclaux F.G."/>
            <person name="Murat C."/>
            <person name="Morin E."/>
            <person name="Ndikumana S."/>
            <person name="Pagni M."/>
            <person name="Petitpierre D."/>
            <person name="Requena N."/>
            <person name="Rosikiewicz P."/>
            <person name="Riley R."/>
            <person name="Saito K."/>
            <person name="San Clemente H."/>
            <person name="Shapiro H."/>
            <person name="van Tuinen D."/>
            <person name="Becard G."/>
            <person name="Bonfante P."/>
            <person name="Paszkowski U."/>
            <person name="Shachar-Hill Y."/>
            <person name="Young J.P."/>
            <person name="Sanders I.R."/>
            <person name="Henrissat B."/>
            <person name="Rensing S.A."/>
            <person name="Grigoriev I.V."/>
            <person name="Corradi N."/>
            <person name="Roux C."/>
            <person name="Martin F."/>
        </authorList>
    </citation>
    <scope>NUCLEOTIDE SEQUENCE</scope>
    <source>
        <strain evidence="2">DAOM 197198</strain>
    </source>
</reference>
<dbReference type="eggNOG" id="KOG1721">
    <property type="taxonomic scope" value="Eukaryota"/>
</dbReference>
<evidence type="ECO:0000313" key="2">
    <source>
        <dbReference type="EMBL" id="ESA00673.1"/>
    </source>
</evidence>
<protein>
    <recommendedName>
        <fullName evidence="1">C17orf113 probable zinc finger domain-containing protein</fullName>
    </recommendedName>
</protein>
<dbReference type="InterPro" id="IPR057456">
    <property type="entry name" value="Znf_C17orf113"/>
</dbReference>
<sequence>MFCAICIKHKMKNEFATERAVNISKKSAVKEHVKCKDHSEAEKLETARIQMESLQNQIFLSDANVRHIIVVMRAIYFLSKNNLPLRLLPSIIAMMKKSETPNISDGSITYTNEISKHEFLIAISKTIENEIWKELSDVVAFGIMIDETKRGIVKIHFLCLIPLTECDAESITCAIIDIFERKGVLSKLVAFASDSASVMLGKNEGVAAKLSRVCTYPLIVNHCVAHRLALACKDARKEIEFYKEAELLIKKFMRLYEICWLAWYKAIKNICNSIPALLQVFKEAKNNEGLELYNKLTSWRILAFLYYFYDILEHVTQLSKFLQKRNLKFSDIDPMIQATINSIQKEYSMNDQSQKFEYNVQRFIDKTNPFENSSIEYMGHNISFNRRNYDEFLMDIYSYSTSILSELQQRFPNRSLFTSMKILNPQEWPKESQELLWFGDNELENILKYYECPNIIFNHQHSLILINVDKNEQDLK</sequence>
<dbReference type="HOGENOM" id="CLU_015859_2_0_1"/>
<evidence type="ECO:0000259" key="1">
    <source>
        <dbReference type="Pfam" id="PF25431"/>
    </source>
</evidence>
<gene>
    <name evidence="2" type="ORF">GLOINDRAFT_8261</name>
</gene>
<accession>U9T2V7</accession>
<organism evidence="2">
    <name type="scientific">Rhizophagus irregularis (strain DAOM 181602 / DAOM 197198 / MUCL 43194)</name>
    <name type="common">Arbuscular mycorrhizal fungus</name>
    <name type="synonym">Glomus intraradices</name>
    <dbReference type="NCBI Taxonomy" id="747089"/>
    <lineage>
        <taxon>Eukaryota</taxon>
        <taxon>Fungi</taxon>
        <taxon>Fungi incertae sedis</taxon>
        <taxon>Mucoromycota</taxon>
        <taxon>Glomeromycotina</taxon>
        <taxon>Glomeromycetes</taxon>
        <taxon>Glomerales</taxon>
        <taxon>Glomeraceae</taxon>
        <taxon>Rhizophagus</taxon>
    </lineage>
</organism>
<dbReference type="VEuPathDB" id="FungiDB:RhiirFUN_021317"/>
<dbReference type="SUPFAM" id="SSF53098">
    <property type="entry name" value="Ribonuclease H-like"/>
    <property type="match status" value="1"/>
</dbReference>